<evidence type="ECO:0000313" key="2">
    <source>
        <dbReference type="EMBL" id="RUL88164.1"/>
    </source>
</evidence>
<dbReference type="EMBL" id="RYZH01000013">
    <property type="protein sequence ID" value="RUL88164.1"/>
    <property type="molecule type" value="Genomic_DNA"/>
</dbReference>
<name>A0A432ML62_9BACT</name>
<reference evidence="2 3" key="2">
    <citation type="submission" date="2019-01" db="EMBL/GenBank/DDBJ databases">
        <title>Tautonia sociabilis, a novel thermotolerant planctomycete of Isosphaeraceae family, isolated from a 4000 m deep subterranean habitat.</title>
        <authorList>
            <person name="Kovaleva O.L."/>
            <person name="Elcheninov A.G."/>
            <person name="Van Heerden E."/>
            <person name="Toshchakov S.V."/>
            <person name="Novikov A."/>
            <person name="Bonch-Osmolovskaya E.A."/>
            <person name="Kublanov I.V."/>
        </authorList>
    </citation>
    <scope>NUCLEOTIDE SEQUENCE [LARGE SCALE GENOMIC DNA]</scope>
    <source>
        <strain evidence="2 3">GM2012</strain>
    </source>
</reference>
<protein>
    <submittedName>
        <fullName evidence="2">Uncharacterized protein</fullName>
    </submittedName>
</protein>
<gene>
    <name evidence="2" type="ORF">TsocGM_08485</name>
</gene>
<comment type="caution">
    <text evidence="2">The sequence shown here is derived from an EMBL/GenBank/DDBJ whole genome shotgun (WGS) entry which is preliminary data.</text>
</comment>
<reference evidence="2 3" key="1">
    <citation type="submission" date="2018-12" db="EMBL/GenBank/DDBJ databases">
        <authorList>
            <person name="Toschakov S.V."/>
        </authorList>
    </citation>
    <scope>NUCLEOTIDE SEQUENCE [LARGE SCALE GENOMIC DNA]</scope>
    <source>
        <strain evidence="2 3">GM2012</strain>
    </source>
</reference>
<evidence type="ECO:0000313" key="3">
    <source>
        <dbReference type="Proteomes" id="UP000280296"/>
    </source>
</evidence>
<sequence length="483" mass="52355">MIGASRRLVRGRLGRGVLPGDAVRVWLVGGLGLVARRLILRGILVGRGGLGFLDRLDDLDDANARLDRLRGRSAIVPDLGPVGQAVAGAEAERRQVERLGVLKGARWLSPLGQIALGDHVLLRPLDDEAHRVEAEVVGGREGQADPSVGRHLGPFLRRGREADLGAAVGKGLDVVDHRLRVELALGRLELDRVRPVPLQLEAAGQLLRVARRGHEAGRPHLVQVEVASPCRQVGPGSDRDDRSFQGANVPPLDARSPGDSGVVGEVQIVSDRHHPGRRHHGQAVVLRPVVVRRQVVDQFLLDVLQRNGPRVVAPLALVERGGIEVVAAVGAVVQADLVGAEPPRVHLGREEHVGPRNHASALGVVAGEDVHQPRIRRPGDVGQQGPPGRIEHVLRGEDDVQAEQHDDGRQRVERPGQLPLVDGRLHLHRGQVLHRPRLQGPQHRRGELLAPAAEVDVIQQAILEARVERLDLPRRVEVVDRGQ</sequence>
<keyword evidence="3" id="KW-1185">Reference proteome</keyword>
<dbReference type="Proteomes" id="UP000280296">
    <property type="component" value="Unassembled WGS sequence"/>
</dbReference>
<accession>A0A432ML62</accession>
<dbReference type="AlphaFoldDB" id="A0A432ML62"/>
<evidence type="ECO:0000256" key="1">
    <source>
        <dbReference type="SAM" id="MobiDB-lite"/>
    </source>
</evidence>
<feature type="region of interest" description="Disordered" evidence="1">
    <location>
        <begin position="229"/>
        <end position="261"/>
    </location>
</feature>
<organism evidence="2 3">
    <name type="scientific">Tautonia sociabilis</name>
    <dbReference type="NCBI Taxonomy" id="2080755"/>
    <lineage>
        <taxon>Bacteria</taxon>
        <taxon>Pseudomonadati</taxon>
        <taxon>Planctomycetota</taxon>
        <taxon>Planctomycetia</taxon>
        <taxon>Isosphaerales</taxon>
        <taxon>Isosphaeraceae</taxon>
        <taxon>Tautonia</taxon>
    </lineage>
</organism>
<proteinExistence type="predicted"/>